<feature type="transmembrane region" description="Helical" evidence="1">
    <location>
        <begin position="289"/>
        <end position="311"/>
    </location>
</feature>
<feature type="transmembrane region" description="Helical" evidence="1">
    <location>
        <begin position="459"/>
        <end position="478"/>
    </location>
</feature>
<feature type="transmembrane region" description="Helical" evidence="1">
    <location>
        <begin position="66"/>
        <end position="86"/>
    </location>
</feature>
<dbReference type="InterPro" id="IPR011853">
    <property type="entry name" value="TRAP_DctM-Dct_fused"/>
</dbReference>
<feature type="transmembrane region" description="Helical" evidence="1">
    <location>
        <begin position="551"/>
        <end position="574"/>
    </location>
</feature>
<dbReference type="PANTHER" id="PTHR43849:SF2">
    <property type="entry name" value="BLL3936 PROTEIN"/>
    <property type="match status" value="1"/>
</dbReference>
<feature type="transmembrane region" description="Helical" evidence="1">
    <location>
        <begin position="485"/>
        <end position="507"/>
    </location>
</feature>
<evidence type="ECO:0000259" key="2">
    <source>
        <dbReference type="Pfam" id="PF06808"/>
    </source>
</evidence>
<evidence type="ECO:0000313" key="3">
    <source>
        <dbReference type="EMBL" id="OLN22242.1"/>
    </source>
</evidence>
<keyword evidence="1" id="KW-1133">Transmembrane helix</keyword>
<keyword evidence="4" id="KW-1185">Reference proteome</keyword>
<feature type="transmembrane region" description="Helical" evidence="1">
    <location>
        <begin position="32"/>
        <end position="54"/>
    </location>
</feature>
<dbReference type="STRING" id="1714264.BTO30_10870"/>
<sequence length="631" mass="67755">MLRSKLVLWISTIIGLYHIIIAGQFLPQIGLFIPTQVHLAISLTCALIIIFILFRATKKESSKIPFYDYLLIGCSIVSLGYVIFFYDRVLQYSQFGFLDGTGVLLAILLCIPLLEAVRRKTGWVFPILILSLVSITIFQKYLPGILYGEGYDLDRLLYSAFVGSSGIFGLPLKVATSILIVFLIFGALLERAGAGKWFMDVALSLTGWSKGGPAKAAVLSSALFGSISGSPSGNVATTGVFTIPLMKKVGYTPKFAGAVEATASTGGQFLPPVMGAIAFVMAEWIGVPYAQIAIAALVPALLYFLIIFVSVHLQAYKEGIPALPRNELPDFWKVFTAGWYYLIPIIALVYFLIVKGFTPEISGIYSLPFLIGCSFLSKDRENWLLPKNIMLSFETAVKGWVLIAVVTGAVGIMVGALELSGVGIKFSQFILDVSGGNLLVTLLLVGLASLILGMGLDSIPAYITLATLIVPALIQMGIPDISAHLFVVYWGLSSFITPPVCIAVYVACGLSGSKVWETGGEAVRLGIAAYLIPFAFIFSPGLLLKGSVSDITIAVITAIAGSILLACSIRGYFIKNMNTVERVVTGIAGLLLIGPGVLYPLIGFILGIAVLLWQRFTKVKSNAELPSELPN</sequence>
<evidence type="ECO:0000313" key="4">
    <source>
        <dbReference type="Proteomes" id="UP000185568"/>
    </source>
</evidence>
<reference evidence="3 4" key="1">
    <citation type="submission" date="2016-12" db="EMBL/GenBank/DDBJ databases">
        <title>Domibacillus antri genome sequencing.</title>
        <authorList>
            <person name="Verma A."/>
            <person name="Krishnamurthi S."/>
        </authorList>
    </citation>
    <scope>NUCLEOTIDE SEQUENCE [LARGE SCALE GENOMIC DNA]</scope>
    <source>
        <strain evidence="3 4">XD80</strain>
    </source>
</reference>
<feature type="transmembrane region" description="Helical" evidence="1">
    <location>
        <begin position="586"/>
        <end position="613"/>
    </location>
</feature>
<feature type="transmembrane region" description="Helical" evidence="1">
    <location>
        <begin position="162"/>
        <end position="189"/>
    </location>
</feature>
<dbReference type="PANTHER" id="PTHR43849">
    <property type="entry name" value="BLL3936 PROTEIN"/>
    <property type="match status" value="1"/>
</dbReference>
<dbReference type="InterPro" id="IPR010656">
    <property type="entry name" value="DctM"/>
</dbReference>
<feature type="transmembrane region" description="Helical" evidence="1">
    <location>
        <begin position="123"/>
        <end position="142"/>
    </location>
</feature>
<protein>
    <submittedName>
        <fullName evidence="3">TRAP transporter</fullName>
    </submittedName>
</protein>
<dbReference type="Pfam" id="PF06808">
    <property type="entry name" value="DctM"/>
    <property type="match status" value="1"/>
</dbReference>
<feature type="transmembrane region" description="Helical" evidence="1">
    <location>
        <begin position="331"/>
        <end position="354"/>
    </location>
</feature>
<name>A0A1Q8Q4M2_9BACI</name>
<accession>A0A1Q8Q4M2</accession>
<keyword evidence="1" id="KW-0812">Transmembrane</keyword>
<feature type="transmembrane region" description="Helical" evidence="1">
    <location>
        <begin position="7"/>
        <end position="26"/>
    </location>
</feature>
<dbReference type="EMBL" id="MSDU01000022">
    <property type="protein sequence ID" value="OLN22242.1"/>
    <property type="molecule type" value="Genomic_DNA"/>
</dbReference>
<dbReference type="AlphaFoldDB" id="A0A1Q8Q4M2"/>
<comment type="caution">
    <text evidence="3">The sequence shown here is derived from an EMBL/GenBank/DDBJ whole genome shotgun (WGS) entry which is preliminary data.</text>
</comment>
<feature type="transmembrane region" description="Helical" evidence="1">
    <location>
        <begin position="429"/>
        <end position="453"/>
    </location>
</feature>
<dbReference type="Proteomes" id="UP000185568">
    <property type="component" value="Unassembled WGS sequence"/>
</dbReference>
<organism evidence="3 4">
    <name type="scientific">Domibacillus antri</name>
    <dbReference type="NCBI Taxonomy" id="1714264"/>
    <lineage>
        <taxon>Bacteria</taxon>
        <taxon>Bacillati</taxon>
        <taxon>Bacillota</taxon>
        <taxon>Bacilli</taxon>
        <taxon>Bacillales</taxon>
        <taxon>Bacillaceae</taxon>
        <taxon>Domibacillus</taxon>
    </lineage>
</organism>
<feature type="transmembrane region" description="Helical" evidence="1">
    <location>
        <begin position="527"/>
        <end position="544"/>
    </location>
</feature>
<dbReference type="NCBIfam" id="TIGR02123">
    <property type="entry name" value="TRAP_fused"/>
    <property type="match status" value="1"/>
</dbReference>
<keyword evidence="1" id="KW-0472">Membrane</keyword>
<feature type="transmembrane region" description="Helical" evidence="1">
    <location>
        <begin position="397"/>
        <end position="417"/>
    </location>
</feature>
<proteinExistence type="predicted"/>
<evidence type="ECO:0000256" key="1">
    <source>
        <dbReference type="SAM" id="Phobius"/>
    </source>
</evidence>
<feature type="transmembrane region" description="Helical" evidence="1">
    <location>
        <begin position="92"/>
        <end position="111"/>
    </location>
</feature>
<feature type="domain" description="TRAP C4-dicarboxylate transport system permease DctM subunit" evidence="2">
    <location>
        <begin position="110"/>
        <end position="548"/>
    </location>
</feature>
<dbReference type="OrthoDB" id="9759894at2"/>
<gene>
    <name evidence="3" type="ORF">BTO30_10870</name>
</gene>